<reference evidence="1 2" key="1">
    <citation type="journal article" date="2019" name="Int. J. Syst. Evol. Microbiol.">
        <title>The Global Catalogue of Microorganisms (GCM) 10K type strain sequencing project: providing services to taxonomists for standard genome sequencing and annotation.</title>
        <authorList>
            <consortium name="The Broad Institute Genomics Platform"/>
            <consortium name="The Broad Institute Genome Sequencing Center for Infectious Disease"/>
            <person name="Wu L."/>
            <person name="Ma J."/>
        </authorList>
    </citation>
    <scope>NUCLEOTIDE SEQUENCE [LARGE SCALE GENOMIC DNA]</scope>
    <source>
        <strain evidence="1 2">IBRC-M 10256</strain>
    </source>
</reference>
<comment type="caution">
    <text evidence="1">The sequence shown here is derived from an EMBL/GenBank/DDBJ whole genome shotgun (WGS) entry which is preliminary data.</text>
</comment>
<keyword evidence="2" id="KW-1185">Reference proteome</keyword>
<dbReference type="AlphaFoldDB" id="A0ABD5NNU2"/>
<protein>
    <recommendedName>
        <fullName evidence="3">DUF2226 domain-containing protein</fullName>
    </recommendedName>
</protein>
<evidence type="ECO:0008006" key="3">
    <source>
        <dbReference type="Google" id="ProtNLM"/>
    </source>
</evidence>
<name>A0ABD5NNU2_9EURY</name>
<proteinExistence type="predicted"/>
<dbReference type="RefSeq" id="WP_256531144.1">
    <property type="nucleotide sequence ID" value="NZ_CP101824.1"/>
</dbReference>
<evidence type="ECO:0000313" key="2">
    <source>
        <dbReference type="Proteomes" id="UP001595846"/>
    </source>
</evidence>
<organism evidence="1 2">
    <name type="scientific">Halovivax cerinus</name>
    <dbReference type="NCBI Taxonomy" id="1487865"/>
    <lineage>
        <taxon>Archaea</taxon>
        <taxon>Methanobacteriati</taxon>
        <taxon>Methanobacteriota</taxon>
        <taxon>Stenosarchaea group</taxon>
        <taxon>Halobacteria</taxon>
        <taxon>Halobacteriales</taxon>
        <taxon>Natrialbaceae</taxon>
        <taxon>Halovivax</taxon>
    </lineage>
</organism>
<gene>
    <name evidence="1" type="ORF">ACFOUR_09050</name>
</gene>
<accession>A0ABD5NNU2</accession>
<dbReference type="EMBL" id="JBHSAQ010000003">
    <property type="protein sequence ID" value="MFC3958512.1"/>
    <property type="molecule type" value="Genomic_DNA"/>
</dbReference>
<dbReference type="GeneID" id="73903864"/>
<dbReference type="Proteomes" id="UP001595846">
    <property type="component" value="Unassembled WGS sequence"/>
</dbReference>
<sequence length="309" mass="34453">MDAAQLWLDIRTQLASLDDGAELETPVSGRRFAVDSIDDDRIAIRIADSGEERSLLREQFDLFTERLDDHPVRVEHLQPGVEPYVAALTLSSAVTVVGDEVVVDPERATPGESPYLVSPAEARRPPERLHDDAILLAEHVERLDVGEPGELETTALSDCYVLSSDVQRGAGRLRKRFRDELLDRLGPDQQLHGRFGTVRRTTRERRSLRDEATVFDALDEHDIPREWVTGIDGEKLDVVLSVTDLEESAVYDVEESVYVQKTGVDEDEKYELLAGVRDQLADLEGEAGDELRDELADIESRIEAAIGAS</sequence>
<evidence type="ECO:0000313" key="1">
    <source>
        <dbReference type="EMBL" id="MFC3958512.1"/>
    </source>
</evidence>
<dbReference type="InterPro" id="IPR058289">
    <property type="entry name" value="DUF7983"/>
</dbReference>
<dbReference type="Pfam" id="PF25943">
    <property type="entry name" value="DUF7983"/>
    <property type="match status" value="1"/>
</dbReference>